<organism evidence="2 3">
    <name type="scientific">Amycolatopsis heterodermiae</name>
    <dbReference type="NCBI Taxonomy" id="3110235"/>
    <lineage>
        <taxon>Bacteria</taxon>
        <taxon>Bacillati</taxon>
        <taxon>Actinomycetota</taxon>
        <taxon>Actinomycetes</taxon>
        <taxon>Pseudonocardiales</taxon>
        <taxon>Pseudonocardiaceae</taxon>
        <taxon>Amycolatopsis</taxon>
    </lineage>
</organism>
<accession>A0ABU5RKR1</accession>
<feature type="domain" description="DUF397" evidence="1">
    <location>
        <begin position="9"/>
        <end position="60"/>
    </location>
</feature>
<sequence length="62" mass="6734">MIIPGGSKTWRVSSYSQEGNNCVEVAIGDLDVDVRDTKDRQGGQITLSAAAWRAVIDQVRQA</sequence>
<dbReference type="InterPro" id="IPR007278">
    <property type="entry name" value="DUF397"/>
</dbReference>
<dbReference type="Pfam" id="PF04149">
    <property type="entry name" value="DUF397"/>
    <property type="match status" value="1"/>
</dbReference>
<dbReference type="EMBL" id="JAYFSI010000014">
    <property type="protein sequence ID" value="MEA5366115.1"/>
    <property type="molecule type" value="Genomic_DNA"/>
</dbReference>
<reference evidence="2 3" key="1">
    <citation type="submission" date="2023-12" db="EMBL/GenBank/DDBJ databases">
        <title>Amycolatopsis sp. V23-08.</title>
        <authorList>
            <person name="Somphong A."/>
        </authorList>
    </citation>
    <scope>NUCLEOTIDE SEQUENCE [LARGE SCALE GENOMIC DNA]</scope>
    <source>
        <strain evidence="2 3">V23-08</strain>
    </source>
</reference>
<proteinExistence type="predicted"/>
<keyword evidence="3" id="KW-1185">Reference proteome</keyword>
<gene>
    <name evidence="2" type="ORF">VA596_41765</name>
</gene>
<protein>
    <submittedName>
        <fullName evidence="2">DUF397 domain-containing protein</fullName>
    </submittedName>
</protein>
<dbReference type="RefSeq" id="WP_323335134.1">
    <property type="nucleotide sequence ID" value="NZ_JAYFSI010000014.1"/>
</dbReference>
<evidence type="ECO:0000259" key="1">
    <source>
        <dbReference type="Pfam" id="PF04149"/>
    </source>
</evidence>
<evidence type="ECO:0000313" key="3">
    <source>
        <dbReference type="Proteomes" id="UP001304298"/>
    </source>
</evidence>
<dbReference type="Proteomes" id="UP001304298">
    <property type="component" value="Unassembled WGS sequence"/>
</dbReference>
<comment type="caution">
    <text evidence="2">The sequence shown here is derived from an EMBL/GenBank/DDBJ whole genome shotgun (WGS) entry which is preliminary data.</text>
</comment>
<name>A0ABU5RKR1_9PSEU</name>
<evidence type="ECO:0000313" key="2">
    <source>
        <dbReference type="EMBL" id="MEA5366115.1"/>
    </source>
</evidence>